<evidence type="ECO:0000259" key="2">
    <source>
        <dbReference type="Pfam" id="PF07885"/>
    </source>
</evidence>
<keyword evidence="3" id="KW-0813">Transport</keyword>
<dbReference type="GO" id="GO:0034220">
    <property type="term" value="P:monoatomic ion transmembrane transport"/>
    <property type="evidence" value="ECO:0007669"/>
    <property type="project" value="UniProtKB-KW"/>
</dbReference>
<feature type="transmembrane region" description="Helical" evidence="1">
    <location>
        <begin position="242"/>
        <end position="260"/>
    </location>
</feature>
<feature type="transmembrane region" description="Helical" evidence="1">
    <location>
        <begin position="109"/>
        <end position="127"/>
    </location>
</feature>
<dbReference type="Gene3D" id="1.10.287.70">
    <property type="match status" value="1"/>
</dbReference>
<comment type="caution">
    <text evidence="3">The sequence shown here is derived from an EMBL/GenBank/DDBJ whole genome shotgun (WGS) entry which is preliminary data.</text>
</comment>
<dbReference type="Proteomes" id="UP000294071">
    <property type="component" value="Unassembled WGS sequence"/>
</dbReference>
<name>A0A4Q2RRY6_9ACTN</name>
<sequence>MATSRPASTTTRPPITHVPLRAPTIANLAQRGLRVLLIGLPRLACVKRRLDQLLAHPSAILLAAQLLQVLAWPFLGGSRIGGAFLGVIGMLAVGSAVLAVRRTPVVSRVVFFLGGPAMLLTLLEPIFPTSDPVVLVSGVLHAPFYFYVSYAQLRYLFHDDEVTTDEYFATGAAFTVVAWGFAYVFAAVQVVWPSSFSNAGGFEHTFFELLYLSFSTLTSVGLSDIVAVGAQARSVLMVEMMVGVFYVAMVVARMVGLTMMRRR</sequence>
<feature type="transmembrane region" description="Helical" evidence="1">
    <location>
        <begin position="133"/>
        <end position="155"/>
    </location>
</feature>
<protein>
    <submittedName>
        <fullName evidence="3">Two pore domain potassium channel family protein</fullName>
    </submittedName>
</protein>
<keyword evidence="1" id="KW-0812">Transmembrane</keyword>
<dbReference type="Pfam" id="PF07885">
    <property type="entry name" value="Ion_trans_2"/>
    <property type="match status" value="1"/>
</dbReference>
<evidence type="ECO:0000256" key="1">
    <source>
        <dbReference type="SAM" id="Phobius"/>
    </source>
</evidence>
<keyword evidence="3" id="KW-0407">Ion channel</keyword>
<feature type="domain" description="Potassium channel" evidence="2">
    <location>
        <begin position="177"/>
        <end position="255"/>
    </location>
</feature>
<feature type="transmembrane region" description="Helical" evidence="1">
    <location>
        <begin position="80"/>
        <end position="100"/>
    </location>
</feature>
<feature type="transmembrane region" description="Helical" evidence="1">
    <location>
        <begin position="53"/>
        <end position="74"/>
    </location>
</feature>
<reference evidence="3 4" key="1">
    <citation type="submission" date="2019-01" db="EMBL/GenBank/DDBJ databases">
        <title>Novel species of Nocardioides.</title>
        <authorList>
            <person name="Liu Q."/>
            <person name="Xin Y.-H."/>
        </authorList>
    </citation>
    <scope>NUCLEOTIDE SEQUENCE [LARGE SCALE GENOMIC DNA]</scope>
    <source>
        <strain evidence="3 4">CGMCC 4.6882</strain>
    </source>
</reference>
<proteinExistence type="predicted"/>
<gene>
    <name evidence="3" type="ORF">EUA93_20620</name>
</gene>
<feature type="transmembrane region" description="Helical" evidence="1">
    <location>
        <begin position="167"/>
        <end position="189"/>
    </location>
</feature>
<dbReference type="SUPFAM" id="SSF81324">
    <property type="entry name" value="Voltage-gated potassium channels"/>
    <property type="match status" value="1"/>
</dbReference>
<keyword evidence="1" id="KW-0472">Membrane</keyword>
<accession>A0A4Q2RRY6</accession>
<dbReference type="OrthoDB" id="4837979at2"/>
<dbReference type="EMBL" id="SDWT01000004">
    <property type="protein sequence ID" value="RYB90545.1"/>
    <property type="molecule type" value="Genomic_DNA"/>
</dbReference>
<dbReference type="InterPro" id="IPR013099">
    <property type="entry name" value="K_chnl_dom"/>
</dbReference>
<keyword evidence="3" id="KW-0406">Ion transport</keyword>
<evidence type="ECO:0000313" key="4">
    <source>
        <dbReference type="Proteomes" id="UP000294071"/>
    </source>
</evidence>
<keyword evidence="1" id="KW-1133">Transmembrane helix</keyword>
<keyword evidence="4" id="KW-1185">Reference proteome</keyword>
<evidence type="ECO:0000313" key="3">
    <source>
        <dbReference type="EMBL" id="RYB90545.1"/>
    </source>
</evidence>
<organism evidence="3 4">
    <name type="scientific">Nocardioides oleivorans</name>
    <dbReference type="NCBI Taxonomy" id="273676"/>
    <lineage>
        <taxon>Bacteria</taxon>
        <taxon>Bacillati</taxon>
        <taxon>Actinomycetota</taxon>
        <taxon>Actinomycetes</taxon>
        <taxon>Propionibacteriales</taxon>
        <taxon>Nocardioidaceae</taxon>
        <taxon>Nocardioides</taxon>
    </lineage>
</organism>
<dbReference type="AlphaFoldDB" id="A0A4Q2RRY6"/>